<proteinExistence type="predicted"/>
<organism evidence="1 2">
    <name type="scientific">Panagrolaimus sp. ES5</name>
    <dbReference type="NCBI Taxonomy" id="591445"/>
    <lineage>
        <taxon>Eukaryota</taxon>
        <taxon>Metazoa</taxon>
        <taxon>Ecdysozoa</taxon>
        <taxon>Nematoda</taxon>
        <taxon>Chromadorea</taxon>
        <taxon>Rhabditida</taxon>
        <taxon>Tylenchina</taxon>
        <taxon>Panagrolaimomorpha</taxon>
        <taxon>Panagrolaimoidea</taxon>
        <taxon>Panagrolaimidae</taxon>
        <taxon>Panagrolaimus</taxon>
    </lineage>
</organism>
<sequence>MDNKWNLEGFGNFNAHLNNPRLDEGPPAKRTKIETESESGSDGDEDEENYSPSTSPNPGDTTNPYNGPGPLAHSTPIIPPQINAQQQMQQFQNFMNPMAAAAMDPLMQQQWAAQYQMLQQQQQPAGGYPLQPPPPQQPQMYNFLNLNNTHTSGSSDDDSGNSSSIVTPNLDKPANELTFCTVPGRLALLSSNKKVKVSLAEIKRRINAPECLNSSLLSAILRKAKNREGGKQLAGELSKYNISLPAGRRKAAPNTAFTALVEGEAVVLAKDFAELSKSHFPTNSIVYEFLKGITSPEDRISKYWIVNQMLQVVGPLINILACDTSPFCDRPLNVPSPLHPDSQKDFTKFSLLTHGFGALALHSSWNTLLNCAKVLQSAILDPKTFCTQLQRPIPLPLSAFLEAEPLQQQQLHQQQQQMQQQQQQNLQQEQFPHYPLGYPPHMPQQSQQMPKENSNGYLQPM</sequence>
<accession>A0AC34FH57</accession>
<dbReference type="WBParaSite" id="ES5_v2.g16585.t1">
    <property type="protein sequence ID" value="ES5_v2.g16585.t1"/>
    <property type="gene ID" value="ES5_v2.g16585"/>
</dbReference>
<dbReference type="Proteomes" id="UP000887579">
    <property type="component" value="Unplaced"/>
</dbReference>
<reference evidence="2" key="1">
    <citation type="submission" date="2022-11" db="UniProtKB">
        <authorList>
            <consortium name="WormBaseParasite"/>
        </authorList>
    </citation>
    <scope>IDENTIFICATION</scope>
</reference>
<evidence type="ECO:0000313" key="1">
    <source>
        <dbReference type="Proteomes" id="UP000887579"/>
    </source>
</evidence>
<name>A0AC34FH57_9BILA</name>
<evidence type="ECO:0000313" key="2">
    <source>
        <dbReference type="WBParaSite" id="ES5_v2.g16585.t1"/>
    </source>
</evidence>
<protein>
    <submittedName>
        <fullName evidence="2">Transcription factor AP-2 C-terminal domain-containing protein</fullName>
    </submittedName>
</protein>